<keyword evidence="2" id="KW-1185">Reference proteome</keyword>
<dbReference type="EMBL" id="UZAF01017409">
    <property type="protein sequence ID" value="VDO41349.1"/>
    <property type="molecule type" value="Genomic_DNA"/>
</dbReference>
<dbReference type="AlphaFoldDB" id="A0A0N4WIR8"/>
<name>A0A0N4WIR8_HAEPC</name>
<evidence type="ECO:0000313" key="2">
    <source>
        <dbReference type="Proteomes" id="UP000268014"/>
    </source>
</evidence>
<accession>A0A0N4WIR8</accession>
<protein>
    <submittedName>
        <fullName evidence="3">Transcriptional regulator</fullName>
    </submittedName>
</protein>
<reference evidence="3" key="1">
    <citation type="submission" date="2017-02" db="UniProtKB">
        <authorList>
            <consortium name="WormBaseParasite"/>
        </authorList>
    </citation>
    <scope>IDENTIFICATION</scope>
</reference>
<organism evidence="3">
    <name type="scientific">Haemonchus placei</name>
    <name type="common">Barber's pole worm</name>
    <dbReference type="NCBI Taxonomy" id="6290"/>
    <lineage>
        <taxon>Eukaryota</taxon>
        <taxon>Metazoa</taxon>
        <taxon>Ecdysozoa</taxon>
        <taxon>Nematoda</taxon>
        <taxon>Chromadorea</taxon>
        <taxon>Rhabditida</taxon>
        <taxon>Rhabditina</taxon>
        <taxon>Rhabditomorpha</taxon>
        <taxon>Strongyloidea</taxon>
        <taxon>Trichostrongylidae</taxon>
        <taxon>Haemonchus</taxon>
    </lineage>
</organism>
<sequence>MINQEIIIGMIARELPTTSPSSREHLLEYGVVLE</sequence>
<reference evidence="1 2" key="2">
    <citation type="submission" date="2018-11" db="EMBL/GenBank/DDBJ databases">
        <authorList>
            <consortium name="Pathogen Informatics"/>
        </authorList>
    </citation>
    <scope>NUCLEOTIDE SEQUENCE [LARGE SCALE GENOMIC DNA]</scope>
    <source>
        <strain evidence="1 2">MHpl1</strain>
    </source>
</reference>
<evidence type="ECO:0000313" key="3">
    <source>
        <dbReference type="WBParaSite" id="HPLM_0001086901-mRNA-1"/>
    </source>
</evidence>
<gene>
    <name evidence="1" type="ORF">HPLM_LOCUS10861</name>
</gene>
<evidence type="ECO:0000313" key="1">
    <source>
        <dbReference type="EMBL" id="VDO41349.1"/>
    </source>
</evidence>
<dbReference type="Proteomes" id="UP000268014">
    <property type="component" value="Unassembled WGS sequence"/>
</dbReference>
<dbReference type="WBParaSite" id="HPLM_0001086901-mRNA-1">
    <property type="protein sequence ID" value="HPLM_0001086901-mRNA-1"/>
    <property type="gene ID" value="HPLM_0001086901"/>
</dbReference>
<proteinExistence type="predicted"/>